<name>A7IMC1_XANP2</name>
<dbReference type="STRING" id="78245.Xaut_3940"/>
<dbReference type="AlphaFoldDB" id="A7IMC1"/>
<keyword evidence="2" id="KW-1185">Reference proteome</keyword>
<gene>
    <name evidence="1" type="ordered locus">Xaut_3940</name>
</gene>
<accession>A7IMC1</accession>
<protein>
    <submittedName>
        <fullName evidence="1">Uncharacterized protein</fullName>
    </submittedName>
</protein>
<dbReference type="Proteomes" id="UP000002417">
    <property type="component" value="Chromosome"/>
</dbReference>
<organism evidence="1 2">
    <name type="scientific">Xanthobacter autotrophicus (strain ATCC BAA-1158 / Py2)</name>
    <dbReference type="NCBI Taxonomy" id="78245"/>
    <lineage>
        <taxon>Bacteria</taxon>
        <taxon>Pseudomonadati</taxon>
        <taxon>Pseudomonadota</taxon>
        <taxon>Alphaproteobacteria</taxon>
        <taxon>Hyphomicrobiales</taxon>
        <taxon>Xanthobacteraceae</taxon>
        <taxon>Xanthobacter</taxon>
    </lineage>
</organism>
<evidence type="ECO:0000313" key="1">
    <source>
        <dbReference type="EMBL" id="ABS69164.1"/>
    </source>
</evidence>
<reference evidence="1 2" key="1">
    <citation type="submission" date="2007-07" db="EMBL/GenBank/DDBJ databases">
        <title>Complete sequence of chromosome of Xanthobacter autotrophicus Py2.</title>
        <authorList>
            <consortium name="US DOE Joint Genome Institute"/>
            <person name="Copeland A."/>
            <person name="Lucas S."/>
            <person name="Lapidus A."/>
            <person name="Barry K."/>
            <person name="Glavina del Rio T."/>
            <person name="Hammon N."/>
            <person name="Israni S."/>
            <person name="Dalin E."/>
            <person name="Tice H."/>
            <person name="Pitluck S."/>
            <person name="Sims D."/>
            <person name="Brettin T."/>
            <person name="Bruce D."/>
            <person name="Detter J.C."/>
            <person name="Han C."/>
            <person name="Tapia R."/>
            <person name="Brainard J."/>
            <person name="Schmutz J."/>
            <person name="Larimer F."/>
            <person name="Land M."/>
            <person name="Hauser L."/>
            <person name="Kyrpides N."/>
            <person name="Kim E."/>
            <person name="Ensigns S.A."/>
            <person name="Richardson P."/>
        </authorList>
    </citation>
    <scope>NUCLEOTIDE SEQUENCE [LARGE SCALE GENOMIC DNA]</scope>
    <source>
        <strain evidence="2">ATCC BAA-1158 / Py2</strain>
    </source>
</reference>
<evidence type="ECO:0000313" key="2">
    <source>
        <dbReference type="Proteomes" id="UP000002417"/>
    </source>
</evidence>
<dbReference type="EMBL" id="CP000781">
    <property type="protein sequence ID" value="ABS69164.1"/>
    <property type="molecule type" value="Genomic_DNA"/>
</dbReference>
<proteinExistence type="predicted"/>
<dbReference type="HOGENOM" id="CLU_2921721_0_0_5"/>
<sequence>MRWCLLDEIHRQAHASDKLVVEYPIAVATNGHRTRAEIFDQLKSQFTQARIVELTSIAQRS</sequence>
<dbReference type="KEGG" id="xau:Xaut_3940"/>
<dbReference type="OrthoDB" id="9801997at2"/>